<evidence type="ECO:0000313" key="17">
    <source>
        <dbReference type="Proteomes" id="UP000092884"/>
    </source>
</evidence>
<dbReference type="CDD" id="cd06503">
    <property type="entry name" value="ATP-synt_Fo_b"/>
    <property type="match status" value="1"/>
</dbReference>
<dbReference type="Gene3D" id="1.20.5.2950">
    <property type="match status" value="1"/>
</dbReference>
<evidence type="ECO:0000256" key="4">
    <source>
        <dbReference type="ARBA" id="ARBA00022692"/>
    </source>
</evidence>
<dbReference type="EMBL" id="CP016503">
    <property type="protein sequence ID" value="ANV98452.1"/>
    <property type="molecule type" value="Genomic_DNA"/>
</dbReference>
<dbReference type="GO" id="GO:0046961">
    <property type="term" value="F:proton-transporting ATPase activity, rotational mechanism"/>
    <property type="evidence" value="ECO:0007669"/>
    <property type="project" value="TreeGrafter"/>
</dbReference>
<evidence type="ECO:0000256" key="13">
    <source>
        <dbReference type="RuleBase" id="RU003848"/>
    </source>
</evidence>
<accession>A0A1B1U6Y6</accession>
<evidence type="ECO:0000256" key="11">
    <source>
        <dbReference type="ARBA" id="ARBA00025614"/>
    </source>
</evidence>
<evidence type="ECO:0000256" key="6">
    <source>
        <dbReference type="ARBA" id="ARBA00022989"/>
    </source>
</evidence>
<organism evidence="16 17">
    <name type="scientific">Helicobacter enhydrae</name>
    <dbReference type="NCBI Taxonomy" id="222136"/>
    <lineage>
        <taxon>Bacteria</taxon>
        <taxon>Pseudomonadati</taxon>
        <taxon>Campylobacterota</taxon>
        <taxon>Epsilonproteobacteria</taxon>
        <taxon>Campylobacterales</taxon>
        <taxon>Helicobacteraceae</taxon>
        <taxon>Helicobacter</taxon>
    </lineage>
</organism>
<keyword evidence="6 15" id="KW-1133">Transmembrane helix</keyword>
<evidence type="ECO:0000256" key="5">
    <source>
        <dbReference type="ARBA" id="ARBA00022781"/>
    </source>
</evidence>
<dbReference type="GO" id="GO:0045259">
    <property type="term" value="C:proton-transporting ATP synthase complex"/>
    <property type="evidence" value="ECO:0007669"/>
    <property type="project" value="UniProtKB-KW"/>
</dbReference>
<dbReference type="InterPro" id="IPR002146">
    <property type="entry name" value="ATP_synth_b/b'su_bac/chlpt"/>
</dbReference>
<evidence type="ECO:0008006" key="18">
    <source>
        <dbReference type="Google" id="ProtNLM"/>
    </source>
</evidence>
<reference evidence="17" key="1">
    <citation type="submission" date="2016-07" db="EMBL/GenBank/DDBJ databases">
        <authorList>
            <person name="Florea S."/>
            <person name="Webb J.S."/>
            <person name="Jaromczyk J."/>
            <person name="Schardl C.L."/>
        </authorList>
    </citation>
    <scope>NUCLEOTIDE SEQUENCE [LARGE SCALE GENOMIC DNA]</scope>
    <source>
        <strain evidence="17">MIT 01-6242</strain>
    </source>
</reference>
<evidence type="ECO:0000256" key="1">
    <source>
        <dbReference type="ARBA" id="ARBA00005513"/>
    </source>
</evidence>
<name>A0A1B1U6Y6_9HELI</name>
<sequence length="145" mass="17028">MDLNPNLDLMYLVFFIFILLVVLLNRWLYTPMLDFLAKRANLVDDENLETLRYRDEIQAIRNEAQQILQDAKNQAKTMIDNAEKESSANYVEKFENAKNKIKVHFETLEKECDDEMKVLRQELHGKMQEIVGALDQKFEIAGDSK</sequence>
<protein>
    <recommendedName>
        <fullName evidence="18">ATP synthase subunit b</fullName>
    </recommendedName>
</protein>
<evidence type="ECO:0000313" key="16">
    <source>
        <dbReference type="EMBL" id="ANV98452.1"/>
    </source>
</evidence>
<evidence type="ECO:0000256" key="15">
    <source>
        <dbReference type="SAM" id="Phobius"/>
    </source>
</evidence>
<evidence type="ECO:0000256" key="10">
    <source>
        <dbReference type="ARBA" id="ARBA00025198"/>
    </source>
</evidence>
<keyword evidence="2 13" id="KW-0813">Transport</keyword>
<dbReference type="AlphaFoldDB" id="A0A1B1U6Y6"/>
<feature type="transmembrane region" description="Helical" evidence="15">
    <location>
        <begin position="12"/>
        <end position="29"/>
    </location>
</feature>
<dbReference type="Pfam" id="PF00430">
    <property type="entry name" value="ATP-synt_B"/>
    <property type="match status" value="1"/>
</dbReference>
<dbReference type="STRING" id="222136.BBW65_06425"/>
<keyword evidence="17" id="KW-1185">Reference proteome</keyword>
<dbReference type="PANTHER" id="PTHR33445:SF1">
    <property type="entry name" value="ATP SYNTHASE SUBUNIT B"/>
    <property type="match status" value="1"/>
</dbReference>
<evidence type="ECO:0000256" key="3">
    <source>
        <dbReference type="ARBA" id="ARBA00022547"/>
    </source>
</evidence>
<comment type="similarity">
    <text evidence="1 13">Belongs to the ATPase B chain family.</text>
</comment>
<evidence type="ECO:0000256" key="2">
    <source>
        <dbReference type="ARBA" id="ARBA00022448"/>
    </source>
</evidence>
<gene>
    <name evidence="16" type="ORF">BBW65_06425</name>
</gene>
<dbReference type="Proteomes" id="UP000092884">
    <property type="component" value="Chromosome"/>
</dbReference>
<comment type="function">
    <text evidence="11">Component of the F(0) channel, it forms part of the peripheral stalk, linking F(1) to F(0). The b'-subunit is a diverged and duplicated form of b found in plants and photosynthetic bacteria.</text>
</comment>
<evidence type="ECO:0000256" key="8">
    <source>
        <dbReference type="ARBA" id="ARBA00023136"/>
    </source>
</evidence>
<dbReference type="OrthoDB" id="5334261at2"/>
<keyword evidence="7 13" id="KW-0406">Ion transport</keyword>
<dbReference type="GO" id="GO:0015986">
    <property type="term" value="P:proton motive force-driven ATP synthesis"/>
    <property type="evidence" value="ECO:0007669"/>
    <property type="project" value="InterPro"/>
</dbReference>
<keyword evidence="3 13" id="KW-0138">CF(0)</keyword>
<keyword evidence="9" id="KW-0066">ATP synthesis</keyword>
<dbReference type="KEGG" id="het:BBW65_06425"/>
<proteinExistence type="inferred from homology"/>
<dbReference type="RefSeq" id="WP_066341213.1">
    <property type="nucleotide sequence ID" value="NZ_CP016503.1"/>
</dbReference>
<dbReference type="InterPro" id="IPR050059">
    <property type="entry name" value="ATP_synthase_B_chain"/>
</dbReference>
<comment type="subcellular location">
    <subcellularLocation>
        <location evidence="12">Endomembrane system</location>
        <topology evidence="12">Single-pass membrane protein</topology>
    </subcellularLocation>
</comment>
<keyword evidence="8 15" id="KW-0472">Membrane</keyword>
<dbReference type="GO" id="GO:0012505">
    <property type="term" value="C:endomembrane system"/>
    <property type="evidence" value="ECO:0007669"/>
    <property type="project" value="UniProtKB-SubCell"/>
</dbReference>
<evidence type="ECO:0000256" key="12">
    <source>
        <dbReference type="ARBA" id="ARBA00037847"/>
    </source>
</evidence>
<keyword evidence="14" id="KW-0175">Coiled coil</keyword>
<evidence type="ECO:0000256" key="7">
    <source>
        <dbReference type="ARBA" id="ARBA00023065"/>
    </source>
</evidence>
<feature type="coiled-coil region" evidence="14">
    <location>
        <begin position="54"/>
        <end position="111"/>
    </location>
</feature>
<dbReference type="PANTHER" id="PTHR33445">
    <property type="entry name" value="ATP SYNTHASE SUBUNIT B', CHLOROPLASTIC"/>
    <property type="match status" value="1"/>
</dbReference>
<keyword evidence="4 13" id="KW-0812">Transmembrane</keyword>
<comment type="function">
    <text evidence="10">F(1)F(0) ATP synthase produces ATP from ADP in the presence of a proton or sodium gradient. F-type ATPases consist of two structural domains, F(1) containing the extramembraneous catalytic core and F(0) containing the membrane proton channel, linked together by a central stalk and a peripheral stalk. During catalysis, ATP synthesis in the catalytic domain of F(1) is coupled via a rotary mechanism of the central stalk subunits to proton translocation.</text>
</comment>
<evidence type="ECO:0000256" key="14">
    <source>
        <dbReference type="SAM" id="Coils"/>
    </source>
</evidence>
<evidence type="ECO:0000256" key="9">
    <source>
        <dbReference type="ARBA" id="ARBA00023310"/>
    </source>
</evidence>
<keyword evidence="5 13" id="KW-0375">Hydrogen ion transport</keyword>